<reference evidence="1 2" key="1">
    <citation type="journal article" date="2012" name="Nat. Genet.">
        <title>Plasmodium cynomolgi genome sequences provide insight into Plasmodium vivax and the monkey malaria clade.</title>
        <authorList>
            <person name="Tachibana S."/>
            <person name="Sullivan S.A."/>
            <person name="Kawai S."/>
            <person name="Nakamura S."/>
            <person name="Kim H.R."/>
            <person name="Goto N."/>
            <person name="Arisue N."/>
            <person name="Palacpac N.M.Q."/>
            <person name="Honma H."/>
            <person name="Yagi M."/>
            <person name="Tougan T."/>
            <person name="Katakai Y."/>
            <person name="Kaneko O."/>
            <person name="Mita T."/>
            <person name="Kita K."/>
            <person name="Yasutomi Y."/>
            <person name="Sutton P.L."/>
            <person name="Shakhbatyan R."/>
            <person name="Horii T."/>
            <person name="Yasunaga T."/>
            <person name="Barnwell J.W."/>
            <person name="Escalante A.A."/>
            <person name="Carlton J.M."/>
            <person name="Tanabe K."/>
        </authorList>
    </citation>
    <scope>NUCLEOTIDE SEQUENCE [LARGE SCALE GENOMIC DNA]</scope>
    <source>
        <strain evidence="1 2">B</strain>
    </source>
</reference>
<dbReference type="OrthoDB" id="387595at2759"/>
<sequence length="80" mass="9072">MTSGDDNGLVEVLTELASHNIYKELNKEVSINGDSDTNLCNDLKTTNVEIKNLCFKFLRNLKNLSNMKNEEKNIMIIIVI</sequence>
<protein>
    <submittedName>
        <fullName evidence="1">CYIR protein</fullName>
    </submittedName>
</protein>
<gene>
    <name evidence="1" type="ORF">PCYB_007340</name>
</gene>
<dbReference type="EMBL" id="DF158362">
    <property type="protein sequence ID" value="GAB69985.1"/>
    <property type="molecule type" value="Genomic_DNA"/>
</dbReference>
<dbReference type="Proteomes" id="UP000006319">
    <property type="component" value="Unassembled WGS sequence"/>
</dbReference>
<evidence type="ECO:0000313" key="2">
    <source>
        <dbReference type="Proteomes" id="UP000006319"/>
    </source>
</evidence>
<dbReference type="KEGG" id="pcy:PCYB_007340"/>
<dbReference type="InterPro" id="IPR008780">
    <property type="entry name" value="Plasmodium_Vir"/>
</dbReference>
<evidence type="ECO:0000313" key="1">
    <source>
        <dbReference type="EMBL" id="GAB69985.1"/>
    </source>
</evidence>
<dbReference type="VEuPathDB" id="PlasmoDB:PCYB_007340"/>
<dbReference type="AlphaFoldDB" id="K6V3Q5"/>
<dbReference type="RefSeq" id="XP_004228203.1">
    <property type="nucleotide sequence ID" value="XM_004228155.1"/>
</dbReference>
<proteinExistence type="predicted"/>
<dbReference type="Pfam" id="PF05795">
    <property type="entry name" value="Plasmodium_Vir"/>
    <property type="match status" value="1"/>
</dbReference>
<name>K6V3Q5_PLACD</name>
<keyword evidence="2" id="KW-1185">Reference proteome</keyword>
<organism evidence="1 2">
    <name type="scientific">Plasmodium cynomolgi (strain B)</name>
    <dbReference type="NCBI Taxonomy" id="1120755"/>
    <lineage>
        <taxon>Eukaryota</taxon>
        <taxon>Sar</taxon>
        <taxon>Alveolata</taxon>
        <taxon>Apicomplexa</taxon>
        <taxon>Aconoidasida</taxon>
        <taxon>Haemosporida</taxon>
        <taxon>Plasmodiidae</taxon>
        <taxon>Plasmodium</taxon>
        <taxon>Plasmodium (Plasmodium)</taxon>
    </lineage>
</organism>
<dbReference type="GeneID" id="14696527"/>
<accession>K6V3Q5</accession>